<proteinExistence type="predicted"/>
<protein>
    <submittedName>
        <fullName evidence="2">Uncharacterized protein</fullName>
    </submittedName>
</protein>
<sequence length="91" mass="10616">MRERGEVRREVDRLRDERLRLDPGERDARETRKLEAAGWERRGEGPKAIWRRTRGDRWIAHHLALHELRRERPDAGEGSAEAPGEGRKGAT</sequence>
<dbReference type="EMBL" id="CADCVM010000400">
    <property type="protein sequence ID" value="CAA9520942.1"/>
    <property type="molecule type" value="Genomic_DNA"/>
</dbReference>
<reference evidence="2" key="1">
    <citation type="submission" date="2020-02" db="EMBL/GenBank/DDBJ databases">
        <authorList>
            <person name="Meier V. D."/>
        </authorList>
    </citation>
    <scope>NUCLEOTIDE SEQUENCE</scope>
    <source>
        <strain evidence="2">AVDCRST_MAG05</strain>
    </source>
</reference>
<gene>
    <name evidence="2" type="ORF">AVDCRST_MAG05-3610</name>
</gene>
<accession>A0A6J4TE98</accession>
<evidence type="ECO:0000313" key="2">
    <source>
        <dbReference type="EMBL" id="CAA9520942.1"/>
    </source>
</evidence>
<evidence type="ECO:0000256" key="1">
    <source>
        <dbReference type="SAM" id="MobiDB-lite"/>
    </source>
</evidence>
<dbReference type="AlphaFoldDB" id="A0A6J4TE98"/>
<feature type="region of interest" description="Disordered" evidence="1">
    <location>
        <begin position="68"/>
        <end position="91"/>
    </location>
</feature>
<organism evidence="2">
    <name type="scientific">uncultured Rubrobacteraceae bacterium</name>
    <dbReference type="NCBI Taxonomy" id="349277"/>
    <lineage>
        <taxon>Bacteria</taxon>
        <taxon>Bacillati</taxon>
        <taxon>Actinomycetota</taxon>
        <taxon>Rubrobacteria</taxon>
        <taxon>Rubrobacterales</taxon>
        <taxon>Rubrobacteraceae</taxon>
        <taxon>environmental samples</taxon>
    </lineage>
</organism>
<name>A0A6J4TE98_9ACTN</name>